<feature type="signal peptide" evidence="2">
    <location>
        <begin position="1"/>
        <end position="32"/>
    </location>
</feature>
<keyword evidence="4" id="KW-1185">Reference proteome</keyword>
<evidence type="ECO:0000313" key="4">
    <source>
        <dbReference type="Proteomes" id="UP000621454"/>
    </source>
</evidence>
<reference evidence="3" key="2">
    <citation type="submission" date="2020-09" db="EMBL/GenBank/DDBJ databases">
        <authorList>
            <person name="Sun Q."/>
            <person name="Zhou Y."/>
        </authorList>
    </citation>
    <scope>NUCLEOTIDE SEQUENCE</scope>
    <source>
        <strain evidence="3">CGMCC 1.12827</strain>
    </source>
</reference>
<proteinExistence type="predicted"/>
<dbReference type="EMBL" id="BMGC01000024">
    <property type="protein sequence ID" value="GGB39692.1"/>
    <property type="molecule type" value="Genomic_DNA"/>
</dbReference>
<organism evidence="3 4">
    <name type="scientific">Gordonia jinhuaensis</name>
    <dbReference type="NCBI Taxonomy" id="1517702"/>
    <lineage>
        <taxon>Bacteria</taxon>
        <taxon>Bacillati</taxon>
        <taxon>Actinomycetota</taxon>
        <taxon>Actinomycetes</taxon>
        <taxon>Mycobacteriales</taxon>
        <taxon>Gordoniaceae</taxon>
        <taxon>Gordonia</taxon>
    </lineage>
</organism>
<name>A0A916TC11_9ACTN</name>
<evidence type="ECO:0000256" key="2">
    <source>
        <dbReference type="SAM" id="SignalP"/>
    </source>
</evidence>
<feature type="chain" id="PRO_5038105822" evidence="2">
    <location>
        <begin position="33"/>
        <end position="270"/>
    </location>
</feature>
<gene>
    <name evidence="3" type="ORF">GCM10011489_29190</name>
</gene>
<sequence>MNALSARRRDIWAAAGATIVGAAAMVSTTAPAMASPATTTCSVSDYDAGRCLPYLQAEGASPLTSAVRAAIEAGHSLAVDRYERNLPANTTESVRDQIAAGRRSAGDRNGRGLIQPFGGNDGATTKQVWTVSQSYPVGTCTSDDGCQQSDTLNVSFDLNLYYNNVATMYGDMRTSGRSSFGIKSFTCQVKKDDSWWPDPVRGSFSGCVSAPQATFLDIHESSVSHDHFNEQNWCDIKFEFYDARTGLSGGNVEYKSPNWTKDSSGYQYFS</sequence>
<comment type="caution">
    <text evidence="3">The sequence shown here is derived from an EMBL/GenBank/DDBJ whole genome shotgun (WGS) entry which is preliminary data.</text>
</comment>
<protein>
    <submittedName>
        <fullName evidence="3">Uncharacterized protein</fullName>
    </submittedName>
</protein>
<accession>A0A916TC11</accession>
<evidence type="ECO:0000256" key="1">
    <source>
        <dbReference type="SAM" id="MobiDB-lite"/>
    </source>
</evidence>
<evidence type="ECO:0000313" key="3">
    <source>
        <dbReference type="EMBL" id="GGB39692.1"/>
    </source>
</evidence>
<reference evidence="3" key="1">
    <citation type="journal article" date="2014" name="Int. J. Syst. Evol. Microbiol.">
        <title>Complete genome sequence of Corynebacterium casei LMG S-19264T (=DSM 44701T), isolated from a smear-ripened cheese.</title>
        <authorList>
            <consortium name="US DOE Joint Genome Institute (JGI-PGF)"/>
            <person name="Walter F."/>
            <person name="Albersmeier A."/>
            <person name="Kalinowski J."/>
            <person name="Ruckert C."/>
        </authorList>
    </citation>
    <scope>NUCLEOTIDE SEQUENCE</scope>
    <source>
        <strain evidence="3">CGMCC 1.12827</strain>
    </source>
</reference>
<dbReference type="Proteomes" id="UP000621454">
    <property type="component" value="Unassembled WGS sequence"/>
</dbReference>
<dbReference type="AlphaFoldDB" id="A0A916TC11"/>
<feature type="region of interest" description="Disordered" evidence="1">
    <location>
        <begin position="99"/>
        <end position="119"/>
    </location>
</feature>
<keyword evidence="2" id="KW-0732">Signal</keyword>